<keyword evidence="4" id="KW-1185">Reference proteome</keyword>
<evidence type="ECO:0000313" key="3">
    <source>
        <dbReference type="EMBL" id="SEH43129.1"/>
    </source>
</evidence>
<keyword evidence="2" id="KW-0862">Zinc</keyword>
<dbReference type="GO" id="GO:0004812">
    <property type="term" value="F:aminoacyl-tRNA ligase activity"/>
    <property type="evidence" value="ECO:0007669"/>
    <property type="project" value="UniProtKB-KW"/>
</dbReference>
<name>A0A1H6I3W3_MAGFU</name>
<dbReference type="GO" id="GO:0000166">
    <property type="term" value="F:nucleotide binding"/>
    <property type="evidence" value="ECO:0007669"/>
    <property type="project" value="InterPro"/>
</dbReference>
<protein>
    <submittedName>
        <fullName evidence="3">Alanyl-tRNA synthetase</fullName>
    </submittedName>
</protein>
<evidence type="ECO:0000313" key="4">
    <source>
        <dbReference type="Proteomes" id="UP000182983"/>
    </source>
</evidence>
<dbReference type="PANTHER" id="PTHR43462:SF1">
    <property type="entry name" value="ALANYL-TRNA EDITING PROTEIN AARSD1"/>
    <property type="match status" value="1"/>
</dbReference>
<proteinExistence type="predicted"/>
<dbReference type="Proteomes" id="UP000182983">
    <property type="component" value="Unassembled WGS sequence"/>
</dbReference>
<keyword evidence="1" id="KW-0479">Metal-binding</keyword>
<evidence type="ECO:0000256" key="1">
    <source>
        <dbReference type="ARBA" id="ARBA00022723"/>
    </source>
</evidence>
<dbReference type="InterPro" id="IPR051335">
    <property type="entry name" value="Alanyl-tRNA_Editing_Enzymes"/>
</dbReference>
<dbReference type="Gene3D" id="2.40.30.130">
    <property type="match status" value="1"/>
</dbReference>
<dbReference type="InterPro" id="IPR018163">
    <property type="entry name" value="Thr/Ala-tRNA-synth_IIc_edit"/>
</dbReference>
<dbReference type="Gene3D" id="3.30.980.10">
    <property type="entry name" value="Threonyl-trna Synthetase, Chain A, domain 2"/>
    <property type="match status" value="1"/>
</dbReference>
<dbReference type="AlphaFoldDB" id="A0A1H6I3W3"/>
<dbReference type="InterPro" id="IPR009000">
    <property type="entry name" value="Transl_B-barrel_sf"/>
</dbReference>
<reference evidence="4" key="1">
    <citation type="submission" date="2016-10" db="EMBL/GenBank/DDBJ databases">
        <authorList>
            <person name="Varghese N."/>
            <person name="Submissions S."/>
        </authorList>
    </citation>
    <scope>NUCLEOTIDE SEQUENCE [LARGE SCALE GENOMIC DNA]</scope>
    <source>
        <strain evidence="4">DSM 13234</strain>
    </source>
</reference>
<dbReference type="PANTHER" id="PTHR43462">
    <property type="entry name" value="ALANYL-TRNA EDITING PROTEIN"/>
    <property type="match status" value="1"/>
</dbReference>
<sequence>MPSSLYHTDPYCAEVATVVESIFDEDDRWYLALKDNLFYPQGGGQKGDIGTVETALGPVAVIDTVKDQYASSPRSLLVLAGPCPGLEPGAAVTAKLDWPFRYRQMRLHSTVHLHHCLIEQVGGVRLPHPKTSDIGDGEAYNRYEGVALDEGLVARATEALRAAIAAGGAVTTRDDDSNAGFRWWDCLGFSIPCGGTHLRDIAEIGAVEASFSQKKGKPKITFRLSDSPAA</sequence>
<keyword evidence="3" id="KW-0030">Aminoacyl-tRNA synthetase</keyword>
<dbReference type="SUPFAM" id="SSF55186">
    <property type="entry name" value="ThrRS/AlaRS common domain"/>
    <property type="match status" value="1"/>
</dbReference>
<dbReference type="RefSeq" id="WP_074768620.1">
    <property type="nucleotide sequence ID" value="NZ_FNWO01000009.1"/>
</dbReference>
<evidence type="ECO:0000256" key="2">
    <source>
        <dbReference type="ARBA" id="ARBA00022833"/>
    </source>
</evidence>
<dbReference type="SUPFAM" id="SSF50447">
    <property type="entry name" value="Translation proteins"/>
    <property type="match status" value="1"/>
</dbReference>
<dbReference type="GO" id="GO:0002161">
    <property type="term" value="F:aminoacyl-tRNA deacylase activity"/>
    <property type="evidence" value="ECO:0007669"/>
    <property type="project" value="UniProtKB-ARBA"/>
</dbReference>
<accession>A0A1H6I3W3</accession>
<dbReference type="OrthoDB" id="9812949at2"/>
<keyword evidence="3" id="KW-0436">Ligase</keyword>
<dbReference type="EMBL" id="FNWO01000009">
    <property type="protein sequence ID" value="SEH43129.1"/>
    <property type="molecule type" value="Genomic_DNA"/>
</dbReference>
<organism evidence="3 4">
    <name type="scientific">Magnetospirillum fulvum</name>
    <name type="common">Rhodospirillum fulvum</name>
    <dbReference type="NCBI Taxonomy" id="1082"/>
    <lineage>
        <taxon>Bacteria</taxon>
        <taxon>Pseudomonadati</taxon>
        <taxon>Pseudomonadota</taxon>
        <taxon>Alphaproteobacteria</taxon>
        <taxon>Rhodospirillales</taxon>
        <taxon>Rhodospirillaceae</taxon>
        <taxon>Magnetospirillum</taxon>
    </lineage>
</organism>
<dbReference type="GO" id="GO:0046872">
    <property type="term" value="F:metal ion binding"/>
    <property type="evidence" value="ECO:0007669"/>
    <property type="project" value="UniProtKB-KW"/>
</dbReference>
<gene>
    <name evidence="3" type="ORF">SAMN04244559_02264</name>
</gene>